<dbReference type="OrthoDB" id="149032at2"/>
<feature type="transmembrane region" description="Helical" evidence="2">
    <location>
        <begin position="55"/>
        <end position="75"/>
    </location>
</feature>
<evidence type="ECO:0000313" key="3">
    <source>
        <dbReference type="EMBL" id="SEJ10654.1"/>
    </source>
</evidence>
<dbReference type="RefSeq" id="WP_042216334.1">
    <property type="nucleotide sequence ID" value="NZ_BBLU01000017.1"/>
</dbReference>
<dbReference type="Proteomes" id="UP000183315">
    <property type="component" value="Unassembled WGS sequence"/>
</dbReference>
<name>A0A1H6W604_9MICO</name>
<feature type="region of interest" description="Disordered" evidence="1">
    <location>
        <begin position="1"/>
        <end position="28"/>
    </location>
</feature>
<feature type="transmembrane region" description="Helical" evidence="2">
    <location>
        <begin position="195"/>
        <end position="219"/>
    </location>
</feature>
<sequence length="434" mass="46627">MTVLDDTPAAAPAPEPAPASSRGEVRGNPWFPTLRGTLLVTQIELMRRRPTAKGWIFYGLVLTAIIGVGVLLMVFAPEEKNSIPMELILVMVLGTGMLIAPSLSATSINGDSSEGVLAPLQMTRLRAGDLAMGKLLASWCIALVVLLTATPFLVYAFSRSGWHWDELLIVLGGILLVVLTSTAIGLAWSSIAARAVASVSLAHLTTGALLLGTLLVFLFTQPLISETVTSSNRYIDWGLLTDEQAQALDQAYMTGDFTALDLESLTCIDNTYEYGIAHTERTAWLLLANPVVMIGEMSPIILPSEENWGDGGTVAEEPVEPAEDDGRAEPGMFATMHAGVSDARIGPSEAELTGDSYDECADLAVMAAGEDPYAGVDDQWQSDWEAERQENAAYDRAPWIGLGVQAVLLLGSLWIVIARLRVPYKKLRQGTRVA</sequence>
<protein>
    <submittedName>
        <fullName evidence="3">ABC-type transport system involved in cytochrome c biogenesis, permease component</fullName>
    </submittedName>
</protein>
<accession>A0A1H6W604</accession>
<keyword evidence="2" id="KW-1133">Transmembrane helix</keyword>
<keyword evidence="2" id="KW-0472">Membrane</keyword>
<dbReference type="AlphaFoldDB" id="A0A1H6W604"/>
<evidence type="ECO:0000256" key="2">
    <source>
        <dbReference type="SAM" id="Phobius"/>
    </source>
</evidence>
<keyword evidence="2" id="KW-0812">Transmembrane</keyword>
<evidence type="ECO:0000256" key="1">
    <source>
        <dbReference type="SAM" id="MobiDB-lite"/>
    </source>
</evidence>
<feature type="transmembrane region" description="Helical" evidence="2">
    <location>
        <begin position="167"/>
        <end position="188"/>
    </location>
</feature>
<keyword evidence="4" id="KW-1185">Reference proteome</keyword>
<feature type="transmembrane region" description="Helical" evidence="2">
    <location>
        <begin position="131"/>
        <end position="155"/>
    </location>
</feature>
<dbReference type="STRING" id="1043493.SAMN05421637_0793"/>
<feature type="transmembrane region" description="Helical" evidence="2">
    <location>
        <begin position="399"/>
        <end position="418"/>
    </location>
</feature>
<organism evidence="3 4">
    <name type="scientific">Demequina mangrovi</name>
    <dbReference type="NCBI Taxonomy" id="1043493"/>
    <lineage>
        <taxon>Bacteria</taxon>
        <taxon>Bacillati</taxon>
        <taxon>Actinomycetota</taxon>
        <taxon>Actinomycetes</taxon>
        <taxon>Micrococcales</taxon>
        <taxon>Demequinaceae</taxon>
        <taxon>Demequina</taxon>
    </lineage>
</organism>
<gene>
    <name evidence="3" type="ORF">SAMN05421637_0793</name>
</gene>
<evidence type="ECO:0000313" key="4">
    <source>
        <dbReference type="Proteomes" id="UP000183315"/>
    </source>
</evidence>
<reference evidence="4" key="1">
    <citation type="submission" date="2016-10" db="EMBL/GenBank/DDBJ databases">
        <authorList>
            <person name="Varghese N."/>
        </authorList>
    </citation>
    <scope>NUCLEOTIDE SEQUENCE [LARGE SCALE GENOMIC DNA]</scope>
    <source>
        <strain evidence="4">DSM 24868</strain>
    </source>
</reference>
<dbReference type="EMBL" id="FNZI01000002">
    <property type="protein sequence ID" value="SEJ10654.1"/>
    <property type="molecule type" value="Genomic_DNA"/>
</dbReference>
<feature type="transmembrane region" description="Helical" evidence="2">
    <location>
        <begin position="87"/>
        <end position="110"/>
    </location>
</feature>
<dbReference type="eggNOG" id="COG1277">
    <property type="taxonomic scope" value="Bacteria"/>
</dbReference>
<proteinExistence type="predicted"/>